<keyword evidence="1" id="KW-1133">Transmembrane helix</keyword>
<proteinExistence type="predicted"/>
<feature type="transmembrane region" description="Helical" evidence="1">
    <location>
        <begin position="131"/>
        <end position="151"/>
    </location>
</feature>
<keyword evidence="1" id="KW-0812">Transmembrane</keyword>
<gene>
    <name evidence="2" type="ORF">EHW89_06035</name>
</gene>
<protein>
    <submittedName>
        <fullName evidence="2">Uncharacterized protein</fullName>
    </submittedName>
</protein>
<dbReference type="AlphaFoldDB" id="A0A3Q9F3S8"/>
<organism evidence="2 3">
    <name type="scientific">Streptococcus periodonticum</name>
    <dbReference type="NCBI Taxonomy" id="2490633"/>
    <lineage>
        <taxon>Bacteria</taxon>
        <taxon>Bacillati</taxon>
        <taxon>Bacillota</taxon>
        <taxon>Bacilli</taxon>
        <taxon>Lactobacillales</taxon>
        <taxon>Streptococcaceae</taxon>
        <taxon>Streptococcus</taxon>
    </lineage>
</organism>
<keyword evidence="3" id="KW-1185">Reference proteome</keyword>
<keyword evidence="1" id="KW-0472">Membrane</keyword>
<dbReference type="EMBL" id="CP034543">
    <property type="protein sequence ID" value="AZQ42042.1"/>
    <property type="molecule type" value="Genomic_DNA"/>
</dbReference>
<name>A0A3Q9F3S8_9STRE</name>
<reference evidence="3" key="1">
    <citation type="submission" date="2018-12" db="EMBL/GenBank/DDBJ databases">
        <title>Genome sequencing of Streptococcus sp. KCOM 2412 (= ChDC F135).</title>
        <authorList>
            <person name="Kook J.-K."/>
            <person name="Park S.-N."/>
            <person name="Lim Y.K."/>
        </authorList>
    </citation>
    <scope>NUCLEOTIDE SEQUENCE [LARGE SCALE GENOMIC DNA]</scope>
    <source>
        <strain evidence="3">KCOM 2412</strain>
    </source>
</reference>
<sequence>MGKEKQMETRISPSGYRYYVPTKQKLKIQMPKKSWKNRLKQVLPFLGTVLKHFPHFLMRGVALMIMTPVVILLFILNLFKSLISMALVWIIFKGILVFVALIISAFLENILSHGNFEKFQGFLFPGQPITYWWEIVFIIVFGILMAYTLTFKPEELD</sequence>
<dbReference type="Proteomes" id="UP000272924">
    <property type="component" value="Chromosome"/>
</dbReference>
<feature type="transmembrane region" description="Helical" evidence="1">
    <location>
        <begin position="56"/>
        <end position="79"/>
    </location>
</feature>
<evidence type="ECO:0000313" key="2">
    <source>
        <dbReference type="EMBL" id="AZQ42042.1"/>
    </source>
</evidence>
<accession>A0A3Q9F3S8</accession>
<feature type="transmembrane region" description="Helical" evidence="1">
    <location>
        <begin position="86"/>
        <end position="111"/>
    </location>
</feature>
<evidence type="ECO:0000256" key="1">
    <source>
        <dbReference type="SAM" id="Phobius"/>
    </source>
</evidence>
<dbReference type="RefSeq" id="WP_126467315.1">
    <property type="nucleotide sequence ID" value="NZ_CP034543.1"/>
</dbReference>
<dbReference type="KEGG" id="spei:EHW89_06035"/>
<evidence type="ECO:0000313" key="3">
    <source>
        <dbReference type="Proteomes" id="UP000272924"/>
    </source>
</evidence>